<evidence type="ECO:0000256" key="14">
    <source>
        <dbReference type="SAM" id="SignalP"/>
    </source>
</evidence>
<evidence type="ECO:0000256" key="2">
    <source>
        <dbReference type="ARBA" id="ARBA00022525"/>
    </source>
</evidence>
<feature type="repeat" description="LDL-receptor class B" evidence="13">
    <location>
        <begin position="1169"/>
        <end position="1214"/>
    </location>
</feature>
<feature type="domain" description="EGF-like" evidence="15">
    <location>
        <begin position="997"/>
        <end position="1030"/>
    </location>
</feature>
<dbReference type="InterPro" id="IPR052235">
    <property type="entry name" value="Nephronectin_domain"/>
</dbReference>
<evidence type="ECO:0000313" key="19">
    <source>
        <dbReference type="Proteomes" id="UP000838756"/>
    </source>
</evidence>
<evidence type="ECO:0000256" key="1">
    <source>
        <dbReference type="ARBA" id="ARBA00004302"/>
    </source>
</evidence>
<dbReference type="CDD" id="cd00053">
    <property type="entry name" value="EGF"/>
    <property type="match status" value="1"/>
</dbReference>
<sequence length="1333" mass="146885">MWTPGAVLVLVALCSAVTRDQFYPNGPGLDQRLPRGADVSSPEIPLKVPIVFFGETYESIFVNNYGVLSFRSDIPTFLNAEFPLPYPSIAAFYSNINTTETGAVYYRESNESYVLLKAEESIQNNFHDYYDFKPTSVFIASWIEVSSYSSIQRYDRKNTFQIAVISNGTESFVEILYPEREIQWIQRETPPGELPDAKAQAGFVAEDGRLFTLRGSGSHQIRNIVSWSNTQEPGKYVFRVGNIPREGLVVVPDQYDQYEVEVAEESKTCAQSGPSVCHLQARCVDYQAGICCQCKEGFYGNGKTCIKNDVPIRVHGKLNGVINDESFNDVDIQAYVVVADGRSYTAISQAPNGLGGSLQLLNVLGGVTGWLFAKPSGTAKNGYQLTGGVFNHTADIFFPESGDRITINQEYIGQDVFDQVAMDTDIRGTLPRISPGSRLDITEYEEQYTIVEPGQIHSASDRTFSDRTTGQKYVQRISQTFSYNPCKFAPSSEESHLTLKVYKNYLGYEPRENIVRYGTSNKIQEIGREDPCIKGRLECAPHSKCIAQGDSFTCVCETGFTSLYYAEITVCVDVDECEAGTHNCDTNADCNNRDGSFECRCRPGYEGNGISCNRVSQCRNKACDPNAQCIDNNSAAEAICICNPGYTGDGISCYDTTCSNCSPYAYCGFPEGNTKLQCRCNPGYVGDGYNCVYAYSSTEPYIDTTTVDDVTEPFEISTLQSTTPALSDTEYNEHYVLPNCDNFGCECPSGYSSFKHRGNDLCRIDIYGGDNNEEKKDNSITCNSDADCPPNAICSFAPESYLSNDQEHGQCVCPEGYEGDAYECIERSGTSCSCGPSAHCIDTAAGELICVCDLGYHGDGYVCRPNFSCTNNSDCEYYAECQPDPNTGENVCQCIDGYIKDQSDACIPDQQLCNGAVCAQHASCLYDDTIQMSYCHCDKGYEGDAILKCVPIAQTCEVTHECGINAICTPSEGSYSCVCLEGFFGDGYTCTQDCRTNINLCDVHAYCVKTTDAYECECKNGYTGNGNNCDLIPREAGNFLVASEGASVYRVPFSVTLRDFATPLNSAVYQIAVGLDVDCLAGNIYWGDVGASSIKRTSYDGSRFEEFLSNGVQSPEGIAVDWEARNIFWTDSKKLTIEVINIDTKLRKVLFEKDGISNPRGIAVHPGIGKVFWSDWYRSGPKIEWANMDGSQRGVFLDQSDVKLPNSLAIDWKRDRLCYSDAGLLIIKCVSIQTMEREIIAENCSYPFGLAINGDTFYWTDWKTRKIEFVNHLTQVKGQVPVAIASRRLYGVAVAPDRCPDQRNVCGIRNGNCGSDQICLPNGQGGRTCVSGN</sequence>
<evidence type="ECO:0000256" key="12">
    <source>
        <dbReference type="PROSITE-ProRule" id="PRU00076"/>
    </source>
</evidence>
<dbReference type="Proteomes" id="UP000838756">
    <property type="component" value="Unassembled WGS sequence"/>
</dbReference>
<proteinExistence type="predicted"/>
<evidence type="ECO:0000259" key="17">
    <source>
        <dbReference type="PROSITE" id="PS51220"/>
    </source>
</evidence>
<evidence type="ECO:0000256" key="7">
    <source>
        <dbReference type="ARBA" id="ARBA00022837"/>
    </source>
</evidence>
<dbReference type="SMART" id="SM00179">
    <property type="entry name" value="EGF_CA"/>
    <property type="match status" value="4"/>
</dbReference>
<feature type="domain" description="EGF-like" evidence="15">
    <location>
        <begin position="573"/>
        <end position="613"/>
    </location>
</feature>
<dbReference type="PANTHER" id="PTHR24050:SF28">
    <property type="entry name" value="UROMODULIN-LIKE"/>
    <property type="match status" value="1"/>
</dbReference>
<feature type="domain" description="EGF-like" evidence="15">
    <location>
        <begin position="865"/>
        <end position="904"/>
    </location>
</feature>
<dbReference type="GO" id="GO:0007160">
    <property type="term" value="P:cell-matrix adhesion"/>
    <property type="evidence" value="ECO:0007669"/>
    <property type="project" value="InterPro"/>
</dbReference>
<dbReference type="PROSITE" id="PS01186">
    <property type="entry name" value="EGF_2"/>
    <property type="match status" value="7"/>
</dbReference>
<evidence type="ECO:0000313" key="18">
    <source>
        <dbReference type="EMBL" id="CAH2236693.1"/>
    </source>
</evidence>
<keyword evidence="19" id="KW-1185">Reference proteome</keyword>
<dbReference type="InterPro" id="IPR000033">
    <property type="entry name" value="LDLR_classB_rpt"/>
</dbReference>
<feature type="domain" description="EGF-like" evidence="15">
    <location>
        <begin position="909"/>
        <end position="950"/>
    </location>
</feature>
<dbReference type="Gene3D" id="2.120.10.30">
    <property type="entry name" value="TolB, C-terminal domain"/>
    <property type="match status" value="1"/>
</dbReference>
<dbReference type="EMBL" id="CAKXAJ010025217">
    <property type="protein sequence ID" value="CAH2236693.1"/>
    <property type="molecule type" value="Genomic_DNA"/>
</dbReference>
<dbReference type="InterPro" id="IPR024731">
    <property type="entry name" value="NELL2-like_EGF"/>
</dbReference>
<keyword evidence="6" id="KW-0677">Repeat</keyword>
<feature type="domain" description="NIDO" evidence="17">
    <location>
        <begin position="91"/>
        <end position="243"/>
    </location>
</feature>
<dbReference type="PANTHER" id="PTHR24050">
    <property type="entry name" value="PA14 DOMAIN-CONTAINING PROTEIN"/>
    <property type="match status" value="1"/>
</dbReference>
<dbReference type="FunFam" id="2.120.10.30:FF:000241">
    <property type="entry name" value="Low-density lipoprotein receptor-related protein 6"/>
    <property type="match status" value="1"/>
</dbReference>
<feature type="signal peptide" evidence="14">
    <location>
        <begin position="1"/>
        <end position="16"/>
    </location>
</feature>
<dbReference type="PROSITE" id="PS01187">
    <property type="entry name" value="EGF_CA"/>
    <property type="match status" value="1"/>
</dbReference>
<evidence type="ECO:0000256" key="6">
    <source>
        <dbReference type="ARBA" id="ARBA00022737"/>
    </source>
</evidence>
<dbReference type="Pfam" id="PF12947">
    <property type="entry name" value="EGF_3"/>
    <property type="match status" value="4"/>
</dbReference>
<organism evidence="18 19">
    <name type="scientific">Pararge aegeria aegeria</name>
    <dbReference type="NCBI Taxonomy" id="348720"/>
    <lineage>
        <taxon>Eukaryota</taxon>
        <taxon>Metazoa</taxon>
        <taxon>Ecdysozoa</taxon>
        <taxon>Arthropoda</taxon>
        <taxon>Hexapoda</taxon>
        <taxon>Insecta</taxon>
        <taxon>Pterygota</taxon>
        <taxon>Neoptera</taxon>
        <taxon>Endopterygota</taxon>
        <taxon>Lepidoptera</taxon>
        <taxon>Glossata</taxon>
        <taxon>Ditrysia</taxon>
        <taxon>Papilionoidea</taxon>
        <taxon>Nymphalidae</taxon>
        <taxon>Satyrinae</taxon>
        <taxon>Satyrini</taxon>
        <taxon>Parargina</taxon>
        <taxon>Pararge</taxon>
    </lineage>
</organism>
<dbReference type="OrthoDB" id="6375837at2759"/>
<feature type="disulfide bond" evidence="12">
    <location>
        <begin position="623"/>
        <end position="640"/>
    </location>
</feature>
<evidence type="ECO:0000256" key="8">
    <source>
        <dbReference type="ARBA" id="ARBA00022869"/>
    </source>
</evidence>
<dbReference type="InterPro" id="IPR006605">
    <property type="entry name" value="G2_nidogen/fibulin_G2F"/>
</dbReference>
<evidence type="ECO:0000256" key="9">
    <source>
        <dbReference type="ARBA" id="ARBA00022889"/>
    </source>
</evidence>
<gene>
    <name evidence="18" type="primary">jg20911</name>
    <name evidence="18" type="ORF">PAEG_LOCUS14045</name>
</gene>
<evidence type="ECO:0000256" key="5">
    <source>
        <dbReference type="ARBA" id="ARBA00022729"/>
    </source>
</evidence>
<accession>A0A8S4RKX1</accession>
<keyword evidence="7" id="KW-0106">Calcium</keyword>
<feature type="disulfide bond" evidence="12">
    <location>
        <begin position="875"/>
        <end position="892"/>
    </location>
</feature>
<evidence type="ECO:0000256" key="4">
    <source>
        <dbReference type="ARBA" id="ARBA00022536"/>
    </source>
</evidence>
<keyword evidence="4 12" id="KW-0245">EGF-like domain</keyword>
<dbReference type="SUPFAM" id="SSF54511">
    <property type="entry name" value="GFP-like"/>
    <property type="match status" value="1"/>
</dbReference>
<feature type="disulfide bond" evidence="12">
    <location>
        <begin position="918"/>
        <end position="935"/>
    </location>
</feature>
<keyword evidence="5 14" id="KW-0732">Signal</keyword>
<feature type="domain" description="Nidogen G2 beta-barrel" evidence="16">
    <location>
        <begin position="310"/>
        <end position="533"/>
    </location>
</feature>
<evidence type="ECO:0000256" key="11">
    <source>
        <dbReference type="ARBA" id="ARBA00023180"/>
    </source>
</evidence>
<dbReference type="Gene3D" id="2.10.25.10">
    <property type="entry name" value="Laminin"/>
    <property type="match status" value="6"/>
</dbReference>
<evidence type="ECO:0000259" key="16">
    <source>
        <dbReference type="PROSITE" id="PS50993"/>
    </source>
</evidence>
<feature type="domain" description="EGF-like" evidence="15">
    <location>
        <begin position="952"/>
        <end position="991"/>
    </location>
</feature>
<evidence type="ECO:0000256" key="10">
    <source>
        <dbReference type="ARBA" id="ARBA00023157"/>
    </source>
</evidence>
<feature type="repeat" description="LDL-receptor class B" evidence="13">
    <location>
        <begin position="1082"/>
        <end position="1124"/>
    </location>
</feature>
<protein>
    <submittedName>
        <fullName evidence="18">Jg20911 protein</fullName>
    </submittedName>
</protein>
<evidence type="ECO:0000259" key="15">
    <source>
        <dbReference type="PROSITE" id="PS50026"/>
    </source>
</evidence>
<keyword evidence="3" id="KW-0272">Extracellular matrix</keyword>
<dbReference type="InterPro" id="IPR000152">
    <property type="entry name" value="EGF-type_Asp/Asn_hydroxyl_site"/>
</dbReference>
<dbReference type="InterPro" id="IPR011042">
    <property type="entry name" value="6-blade_b-propeller_TolB-like"/>
</dbReference>
<dbReference type="Pfam" id="PF07474">
    <property type="entry name" value="G2F"/>
    <property type="match status" value="1"/>
</dbReference>
<dbReference type="SMART" id="SM00539">
    <property type="entry name" value="NIDO"/>
    <property type="match status" value="1"/>
</dbReference>
<keyword evidence="10 12" id="KW-1015">Disulfide bond</keyword>
<dbReference type="Pfam" id="PF06119">
    <property type="entry name" value="NIDO"/>
    <property type="match status" value="1"/>
</dbReference>
<dbReference type="SUPFAM" id="SSF63825">
    <property type="entry name" value="YWTD domain"/>
    <property type="match status" value="1"/>
</dbReference>
<dbReference type="PROSITE" id="PS00010">
    <property type="entry name" value="ASX_HYDROXYL"/>
    <property type="match status" value="1"/>
</dbReference>
<keyword evidence="8" id="KW-0084">Basement membrane</keyword>
<evidence type="ECO:0000256" key="3">
    <source>
        <dbReference type="ARBA" id="ARBA00022530"/>
    </source>
</evidence>
<dbReference type="CDD" id="cd00054">
    <property type="entry name" value="EGF_CA"/>
    <property type="match status" value="1"/>
</dbReference>
<comment type="caution">
    <text evidence="18">The sequence shown here is derived from an EMBL/GenBank/DDBJ whole genome shotgun (WGS) entry which is preliminary data.</text>
</comment>
<comment type="subcellular location">
    <subcellularLocation>
        <location evidence="1">Secreted</location>
        <location evidence="1">Extracellular space</location>
        <location evidence="1">Extracellular matrix</location>
        <location evidence="1">Basement membrane</location>
    </subcellularLocation>
</comment>
<dbReference type="SUPFAM" id="SSF57184">
    <property type="entry name" value="Growth factor receptor domain"/>
    <property type="match status" value="3"/>
</dbReference>
<dbReference type="FunFam" id="2.10.25.10:FF:000038">
    <property type="entry name" value="Fibrillin 2"/>
    <property type="match status" value="1"/>
</dbReference>
<dbReference type="InterPro" id="IPR009030">
    <property type="entry name" value="Growth_fac_rcpt_cys_sf"/>
</dbReference>
<dbReference type="InterPro" id="IPR001881">
    <property type="entry name" value="EGF-like_Ca-bd_dom"/>
</dbReference>
<keyword evidence="11" id="KW-0325">Glycoprotein</keyword>
<dbReference type="PROSITE" id="PS50993">
    <property type="entry name" value="NIDOGEN_G2"/>
    <property type="match status" value="1"/>
</dbReference>
<dbReference type="InterPro" id="IPR003886">
    <property type="entry name" value="NIDO_dom"/>
</dbReference>
<keyword evidence="9" id="KW-0130">Cell adhesion</keyword>
<dbReference type="SMART" id="SM00682">
    <property type="entry name" value="G2F"/>
    <property type="match status" value="1"/>
</dbReference>
<dbReference type="GO" id="GO:0005604">
    <property type="term" value="C:basement membrane"/>
    <property type="evidence" value="ECO:0007669"/>
    <property type="project" value="UniProtKB-SubCell"/>
</dbReference>
<dbReference type="GO" id="GO:0005509">
    <property type="term" value="F:calcium ion binding"/>
    <property type="evidence" value="ECO:0007669"/>
    <property type="project" value="InterPro"/>
</dbReference>
<name>A0A8S4RKX1_9NEOP</name>
<dbReference type="Pfam" id="PF00058">
    <property type="entry name" value="Ldl_recept_b"/>
    <property type="match status" value="2"/>
</dbReference>
<feature type="chain" id="PRO_5035736546" evidence="14">
    <location>
        <begin position="17"/>
        <end position="1333"/>
    </location>
</feature>
<dbReference type="PROSITE" id="PS51120">
    <property type="entry name" value="LDLRB"/>
    <property type="match status" value="3"/>
</dbReference>
<dbReference type="InterPro" id="IPR000742">
    <property type="entry name" value="EGF"/>
</dbReference>
<evidence type="ECO:0000256" key="13">
    <source>
        <dbReference type="PROSITE-ProRule" id="PRU00461"/>
    </source>
</evidence>
<dbReference type="InterPro" id="IPR018097">
    <property type="entry name" value="EGF_Ca-bd_CS"/>
</dbReference>
<reference evidence="18" key="1">
    <citation type="submission" date="2022-03" db="EMBL/GenBank/DDBJ databases">
        <authorList>
            <person name="Lindestad O."/>
        </authorList>
    </citation>
    <scope>NUCLEOTIDE SEQUENCE</scope>
</reference>
<keyword evidence="2" id="KW-0964">Secreted</keyword>
<dbReference type="Gene3D" id="2.40.155.10">
    <property type="entry name" value="Green fluorescent protein"/>
    <property type="match status" value="1"/>
</dbReference>
<dbReference type="SMART" id="SM00135">
    <property type="entry name" value="LY"/>
    <property type="match status" value="5"/>
</dbReference>
<dbReference type="PROSITE" id="PS50026">
    <property type="entry name" value="EGF_3"/>
    <property type="match status" value="6"/>
</dbReference>
<dbReference type="PROSITE" id="PS51220">
    <property type="entry name" value="NIDO"/>
    <property type="match status" value="1"/>
</dbReference>
<feature type="domain" description="EGF-like" evidence="15">
    <location>
        <begin position="614"/>
        <end position="654"/>
    </location>
</feature>
<feature type="repeat" description="LDL-receptor class B" evidence="13">
    <location>
        <begin position="1125"/>
        <end position="1168"/>
    </location>
</feature>
<dbReference type="InterPro" id="IPR009017">
    <property type="entry name" value="GFP"/>
</dbReference>
<comment type="caution">
    <text evidence="12">Lacks conserved residue(s) required for the propagation of feature annotation.</text>
</comment>
<dbReference type="SMART" id="SM00181">
    <property type="entry name" value="EGF"/>
    <property type="match status" value="11"/>
</dbReference>